<dbReference type="STRING" id="155865.SAMN05216515_102111"/>
<evidence type="ECO:0000256" key="4">
    <source>
        <dbReference type="ARBA" id="ARBA00022679"/>
    </source>
</evidence>
<name>A0A1I7EYI3_9FIRM</name>
<keyword evidence="8 10" id="KW-0460">Magnesium</keyword>
<dbReference type="Pfam" id="PF01715">
    <property type="entry name" value="IPPT"/>
    <property type="match status" value="1"/>
</dbReference>
<organism evidence="14 15">
    <name type="scientific">Eubacterium pyruvativorans</name>
    <dbReference type="NCBI Taxonomy" id="155865"/>
    <lineage>
        <taxon>Bacteria</taxon>
        <taxon>Bacillati</taxon>
        <taxon>Bacillota</taxon>
        <taxon>Clostridia</taxon>
        <taxon>Eubacteriales</taxon>
        <taxon>Eubacteriaceae</taxon>
        <taxon>Eubacterium</taxon>
    </lineage>
</organism>
<comment type="cofactor">
    <cofactor evidence="1 10">
        <name>Mg(2+)</name>
        <dbReference type="ChEBI" id="CHEBI:18420"/>
    </cofactor>
</comment>
<keyword evidence="6 10" id="KW-0547">Nucleotide-binding</keyword>
<gene>
    <name evidence="10" type="primary">miaA</name>
    <name evidence="14" type="ORF">SAMN05216508_101110</name>
</gene>
<sequence>MNSRITRSTACYSGKPWSPLDRPEMFRPGSLNILAVCGPTAVGKTKFAIECARAFHGEIVSCDSMQLYKYMDIGSAKPTEEEQSRAKHWLVDLIDPKEDFSVARYQHLAKEAIRDIAGRGLLPVIAGGTGLYLNSLLYDMDFSRPPEDPSFRQRLYELADREGNAAVYELLRRKDPEAAGRIHPNNRKKVIRALEAAEAGGHIRDISRELRPVEEYGRILIGLARNREELYDRIDRRVDLLMEEGLVEEVRGLLEQGLTADDISMKGIGYKEIISFLNGECTKEDAVRLVKQNTRHLAKRQMTWLRRFPDMIWFNISEYDSDEDCIRAILNRVGAILTGNHD</sequence>
<dbReference type="InterPro" id="IPR039657">
    <property type="entry name" value="Dimethylallyltransferase"/>
</dbReference>
<feature type="binding site" evidence="10">
    <location>
        <begin position="40"/>
        <end position="45"/>
    </location>
    <ligand>
        <name>substrate</name>
    </ligand>
</feature>
<dbReference type="PANTHER" id="PTHR11088">
    <property type="entry name" value="TRNA DIMETHYLALLYLTRANSFERASE"/>
    <property type="match status" value="1"/>
</dbReference>
<feature type="binding site" evidence="10">
    <location>
        <begin position="38"/>
        <end position="45"/>
    </location>
    <ligand>
        <name>ATP</name>
        <dbReference type="ChEBI" id="CHEBI:30616"/>
    </ligand>
</feature>
<comment type="similarity">
    <text evidence="3 10 13">Belongs to the IPP transferase family.</text>
</comment>
<dbReference type="EMBL" id="FPBT01000001">
    <property type="protein sequence ID" value="SFU28993.1"/>
    <property type="molecule type" value="Genomic_DNA"/>
</dbReference>
<evidence type="ECO:0000256" key="2">
    <source>
        <dbReference type="ARBA" id="ARBA00003213"/>
    </source>
</evidence>
<dbReference type="InterPro" id="IPR027417">
    <property type="entry name" value="P-loop_NTPase"/>
</dbReference>
<dbReference type="SUPFAM" id="SSF52540">
    <property type="entry name" value="P-loop containing nucleoside triphosphate hydrolases"/>
    <property type="match status" value="2"/>
</dbReference>
<accession>A0A1I7EYI3</accession>
<keyword evidence="5 10" id="KW-0819">tRNA processing</keyword>
<evidence type="ECO:0000256" key="13">
    <source>
        <dbReference type="RuleBase" id="RU003785"/>
    </source>
</evidence>
<proteinExistence type="inferred from homology"/>
<evidence type="ECO:0000313" key="14">
    <source>
        <dbReference type="EMBL" id="SFU28993.1"/>
    </source>
</evidence>
<keyword evidence="7 10" id="KW-0067">ATP-binding</keyword>
<dbReference type="GO" id="GO:0052381">
    <property type="term" value="F:tRNA dimethylallyltransferase activity"/>
    <property type="evidence" value="ECO:0007669"/>
    <property type="project" value="UniProtKB-UniRule"/>
</dbReference>
<evidence type="ECO:0000256" key="10">
    <source>
        <dbReference type="HAMAP-Rule" id="MF_00185"/>
    </source>
</evidence>
<dbReference type="HAMAP" id="MF_00185">
    <property type="entry name" value="IPP_trans"/>
    <property type="match status" value="1"/>
</dbReference>
<evidence type="ECO:0000256" key="8">
    <source>
        <dbReference type="ARBA" id="ARBA00022842"/>
    </source>
</evidence>
<dbReference type="NCBIfam" id="TIGR00174">
    <property type="entry name" value="miaA"/>
    <property type="match status" value="1"/>
</dbReference>
<dbReference type="GO" id="GO:0006400">
    <property type="term" value="P:tRNA modification"/>
    <property type="evidence" value="ECO:0007669"/>
    <property type="project" value="TreeGrafter"/>
</dbReference>
<dbReference type="Gene3D" id="3.40.50.300">
    <property type="entry name" value="P-loop containing nucleotide triphosphate hydrolases"/>
    <property type="match status" value="1"/>
</dbReference>
<evidence type="ECO:0000256" key="7">
    <source>
        <dbReference type="ARBA" id="ARBA00022840"/>
    </source>
</evidence>
<comment type="catalytic activity">
    <reaction evidence="9 10 11">
        <text>adenosine(37) in tRNA + dimethylallyl diphosphate = N(6)-dimethylallyladenosine(37) in tRNA + diphosphate</text>
        <dbReference type="Rhea" id="RHEA:26482"/>
        <dbReference type="Rhea" id="RHEA-COMP:10162"/>
        <dbReference type="Rhea" id="RHEA-COMP:10375"/>
        <dbReference type="ChEBI" id="CHEBI:33019"/>
        <dbReference type="ChEBI" id="CHEBI:57623"/>
        <dbReference type="ChEBI" id="CHEBI:74411"/>
        <dbReference type="ChEBI" id="CHEBI:74415"/>
        <dbReference type="EC" id="2.5.1.75"/>
    </reaction>
</comment>
<evidence type="ECO:0000313" key="15">
    <source>
        <dbReference type="Proteomes" id="UP000198817"/>
    </source>
</evidence>
<dbReference type="InterPro" id="IPR018022">
    <property type="entry name" value="IPT"/>
</dbReference>
<feature type="site" description="Interaction with substrate tRNA" evidence="10">
    <location>
        <position position="129"/>
    </location>
</feature>
<evidence type="ECO:0000256" key="12">
    <source>
        <dbReference type="RuleBase" id="RU003784"/>
    </source>
</evidence>
<keyword evidence="4 10" id="KW-0808">Transferase</keyword>
<evidence type="ECO:0000256" key="1">
    <source>
        <dbReference type="ARBA" id="ARBA00001946"/>
    </source>
</evidence>
<evidence type="ECO:0000256" key="9">
    <source>
        <dbReference type="ARBA" id="ARBA00049563"/>
    </source>
</evidence>
<dbReference type="PANTHER" id="PTHR11088:SF60">
    <property type="entry name" value="TRNA DIMETHYLALLYLTRANSFERASE"/>
    <property type="match status" value="1"/>
</dbReference>
<protein>
    <recommendedName>
        <fullName evidence="10">tRNA dimethylallyltransferase</fullName>
        <ecNumber evidence="10">2.5.1.75</ecNumber>
    </recommendedName>
    <alternativeName>
        <fullName evidence="10">Dimethylallyl diphosphate:tRNA dimethylallyltransferase</fullName>
        <shortName evidence="10">DMAPP:tRNA dimethylallyltransferase</shortName>
        <shortName evidence="10">DMATase</shortName>
    </alternativeName>
    <alternativeName>
        <fullName evidence="10">Isopentenyl-diphosphate:tRNA isopentenyltransferase</fullName>
        <shortName evidence="10">IPP transferase</shortName>
        <shortName evidence="10">IPPT</shortName>
        <shortName evidence="10">IPTase</shortName>
    </alternativeName>
</protein>
<dbReference type="Gene3D" id="1.10.20.140">
    <property type="match status" value="1"/>
</dbReference>
<feature type="region of interest" description="Interaction with substrate tRNA" evidence="10">
    <location>
        <begin position="63"/>
        <end position="66"/>
    </location>
</feature>
<evidence type="ECO:0000256" key="11">
    <source>
        <dbReference type="RuleBase" id="RU003783"/>
    </source>
</evidence>
<evidence type="ECO:0000256" key="5">
    <source>
        <dbReference type="ARBA" id="ARBA00022694"/>
    </source>
</evidence>
<evidence type="ECO:0000256" key="3">
    <source>
        <dbReference type="ARBA" id="ARBA00005842"/>
    </source>
</evidence>
<dbReference type="Proteomes" id="UP000198817">
    <property type="component" value="Unassembled WGS sequence"/>
</dbReference>
<comment type="function">
    <text evidence="2 10 12">Catalyzes the transfer of a dimethylallyl group onto the adenine at position 37 in tRNAs that read codons beginning with uridine, leading to the formation of N6-(dimethylallyl)adenosine (i(6)A).</text>
</comment>
<feature type="site" description="Interaction with substrate tRNA" evidence="10">
    <location>
        <position position="152"/>
    </location>
</feature>
<dbReference type="RefSeq" id="WP_242935031.1">
    <property type="nucleotide sequence ID" value="NZ_FOWF01000002.1"/>
</dbReference>
<dbReference type="GO" id="GO:0005524">
    <property type="term" value="F:ATP binding"/>
    <property type="evidence" value="ECO:0007669"/>
    <property type="project" value="UniProtKB-UniRule"/>
</dbReference>
<comment type="subunit">
    <text evidence="10">Monomer.</text>
</comment>
<comment type="caution">
    <text evidence="10">Lacks conserved residue(s) required for the propagation of feature annotation.</text>
</comment>
<dbReference type="EC" id="2.5.1.75" evidence="10"/>
<reference evidence="14 15" key="1">
    <citation type="submission" date="2016-10" db="EMBL/GenBank/DDBJ databases">
        <authorList>
            <person name="de Groot N.N."/>
        </authorList>
    </citation>
    <scope>NUCLEOTIDE SEQUENCE [LARGE SCALE GENOMIC DNA]</scope>
    <source>
        <strain evidence="14 15">KHGC13</strain>
    </source>
</reference>
<keyword evidence="15" id="KW-1185">Reference proteome</keyword>
<evidence type="ECO:0000256" key="6">
    <source>
        <dbReference type="ARBA" id="ARBA00022741"/>
    </source>
</evidence>
<dbReference type="AlphaFoldDB" id="A0A1I7EYI3"/>